<protein>
    <submittedName>
        <fullName evidence="2">Uncharacterized protein</fullName>
    </submittedName>
</protein>
<accession>A0A8S3PTH1</accession>
<organism evidence="2 3">
    <name type="scientific">Mytilus edulis</name>
    <name type="common">Blue mussel</name>
    <dbReference type="NCBI Taxonomy" id="6550"/>
    <lineage>
        <taxon>Eukaryota</taxon>
        <taxon>Metazoa</taxon>
        <taxon>Spiralia</taxon>
        <taxon>Lophotrochozoa</taxon>
        <taxon>Mollusca</taxon>
        <taxon>Bivalvia</taxon>
        <taxon>Autobranchia</taxon>
        <taxon>Pteriomorphia</taxon>
        <taxon>Mytilida</taxon>
        <taxon>Mytiloidea</taxon>
        <taxon>Mytilidae</taxon>
        <taxon>Mytilinae</taxon>
        <taxon>Mytilus</taxon>
    </lineage>
</organism>
<dbReference type="AlphaFoldDB" id="A0A8S3PTH1"/>
<gene>
    <name evidence="2" type="ORF">MEDL_2681</name>
</gene>
<evidence type="ECO:0000313" key="2">
    <source>
        <dbReference type="EMBL" id="CAG2187199.1"/>
    </source>
</evidence>
<name>A0A8S3PTH1_MYTED</name>
<evidence type="ECO:0000256" key="1">
    <source>
        <dbReference type="SAM" id="MobiDB-lite"/>
    </source>
</evidence>
<dbReference type="EMBL" id="CAJPWZ010000159">
    <property type="protein sequence ID" value="CAG2187199.1"/>
    <property type="molecule type" value="Genomic_DNA"/>
</dbReference>
<proteinExistence type="predicted"/>
<comment type="caution">
    <text evidence="2">The sequence shown here is derived from an EMBL/GenBank/DDBJ whole genome shotgun (WGS) entry which is preliminary data.</text>
</comment>
<keyword evidence="3" id="KW-1185">Reference proteome</keyword>
<sequence>MVSAAFLSVINDEKDKLKADSSSDCGDYQQESLYKNTMTIFKPRRTEATSDFEGRTNKIRTCIKLLSNRNREKLLLVTMIRMKKAPSRKKWLFPGDGLTILTDRAHSADHMEGRCPCGCGLTTNPGGRTTLILFKLASQGSQMNFLMFPQTFDKEDCSKKTNSMYEDISDEEPSKNKIENVDSTSKSETPLIPNQLPIDFLICICSIK</sequence>
<dbReference type="Proteomes" id="UP000683360">
    <property type="component" value="Unassembled WGS sequence"/>
</dbReference>
<evidence type="ECO:0000313" key="3">
    <source>
        <dbReference type="Proteomes" id="UP000683360"/>
    </source>
</evidence>
<reference evidence="2" key="1">
    <citation type="submission" date="2021-03" db="EMBL/GenBank/DDBJ databases">
        <authorList>
            <person name="Bekaert M."/>
        </authorList>
    </citation>
    <scope>NUCLEOTIDE SEQUENCE</scope>
</reference>
<feature type="region of interest" description="Disordered" evidence="1">
    <location>
        <begin position="165"/>
        <end position="188"/>
    </location>
</feature>